<evidence type="ECO:0000256" key="1">
    <source>
        <dbReference type="SAM" id="MobiDB-lite"/>
    </source>
</evidence>
<evidence type="ECO:0000313" key="2">
    <source>
        <dbReference type="EMBL" id="QCF26709.1"/>
    </source>
</evidence>
<dbReference type="KEGG" id="hmi:soil367_12625"/>
<dbReference type="EMBL" id="CP031093">
    <property type="protein sequence ID" value="QCF26709.1"/>
    <property type="molecule type" value="Genomic_DNA"/>
</dbReference>
<feature type="region of interest" description="Disordered" evidence="1">
    <location>
        <begin position="1"/>
        <end position="23"/>
    </location>
</feature>
<name>A0A4P7XI14_9ALTE</name>
<sequence>MKGGSQEGSVPDRKRQPSAASDRSCVTEAILEQARAVLSEELGHCAALGFQTLLSYTDRLHQKEVISSAGEAFAVCVQVFQVNDLECRLELHASVQWLCADQILPLGLTNTVAITPDDRVLQL</sequence>
<dbReference type="Proteomes" id="UP000298049">
    <property type="component" value="Chromosome"/>
</dbReference>
<keyword evidence="3" id="KW-1185">Reference proteome</keyword>
<evidence type="ECO:0000313" key="3">
    <source>
        <dbReference type="Proteomes" id="UP000298049"/>
    </source>
</evidence>
<dbReference type="AlphaFoldDB" id="A0A4P7XI14"/>
<reference evidence="2 3" key="1">
    <citation type="submission" date="2018-07" db="EMBL/GenBank/DDBJ databases">
        <title>Marsedoiliclastica nanhaica gen. nov. sp. nov., a novel marine hydrocarbonoclastic bacterium isolated from an in-situ enriched hydrocarbon-degrading consortium in deep-sea sediment.</title>
        <authorList>
            <person name="Dong C."/>
            <person name="Ma T."/>
            <person name="Liu R."/>
            <person name="Shao Z."/>
        </authorList>
    </citation>
    <scope>NUCLEOTIDE SEQUENCE [LARGE SCALE GENOMIC DNA]</scope>
    <source>
        <strain evidence="3">soil36-7</strain>
    </source>
</reference>
<organism evidence="2 3">
    <name type="scientific">Hydrocarboniclastica marina</name>
    <dbReference type="NCBI Taxonomy" id="2259620"/>
    <lineage>
        <taxon>Bacteria</taxon>
        <taxon>Pseudomonadati</taxon>
        <taxon>Pseudomonadota</taxon>
        <taxon>Gammaproteobacteria</taxon>
        <taxon>Alteromonadales</taxon>
        <taxon>Alteromonadaceae</taxon>
        <taxon>Hydrocarboniclastica</taxon>
    </lineage>
</organism>
<accession>A0A4P7XI14</accession>
<protein>
    <submittedName>
        <fullName evidence="2">Uncharacterized protein</fullName>
    </submittedName>
</protein>
<proteinExistence type="predicted"/>
<gene>
    <name evidence="2" type="ORF">soil367_12625</name>
</gene>